<keyword evidence="1" id="KW-0812">Transmembrane</keyword>
<protein>
    <submittedName>
        <fullName evidence="2">Uncharacterized protein</fullName>
    </submittedName>
</protein>
<dbReference type="OrthoDB" id="5621452at2"/>
<reference evidence="2" key="2">
    <citation type="submission" date="2020-09" db="EMBL/GenBank/DDBJ databases">
        <authorList>
            <person name="Sun Q."/>
            <person name="Zhou Y."/>
        </authorList>
    </citation>
    <scope>NUCLEOTIDE SEQUENCE</scope>
    <source>
        <strain evidence="2">CGMCC 1.15758</strain>
    </source>
</reference>
<dbReference type="AlphaFoldDB" id="A0A8J2Z753"/>
<reference evidence="2" key="1">
    <citation type="journal article" date="2014" name="Int. J. Syst. Evol. Microbiol.">
        <title>Complete genome sequence of Corynebacterium casei LMG S-19264T (=DSM 44701T), isolated from a smear-ripened cheese.</title>
        <authorList>
            <consortium name="US DOE Joint Genome Institute (JGI-PGF)"/>
            <person name="Walter F."/>
            <person name="Albersmeier A."/>
            <person name="Kalinowski J."/>
            <person name="Ruckert C."/>
        </authorList>
    </citation>
    <scope>NUCLEOTIDE SEQUENCE</scope>
    <source>
        <strain evidence="2">CGMCC 1.15758</strain>
    </source>
</reference>
<accession>A0A8J2Z753</accession>
<keyword evidence="1" id="KW-0472">Membrane</keyword>
<evidence type="ECO:0000256" key="1">
    <source>
        <dbReference type="SAM" id="Phobius"/>
    </source>
</evidence>
<dbReference type="RefSeq" id="WP_117004021.1">
    <property type="nucleotide sequence ID" value="NZ_BMJS01000066.1"/>
</dbReference>
<proteinExistence type="predicted"/>
<comment type="caution">
    <text evidence="2">The sequence shown here is derived from an EMBL/GenBank/DDBJ whole genome shotgun (WGS) entry which is preliminary data.</text>
</comment>
<evidence type="ECO:0000313" key="3">
    <source>
        <dbReference type="Proteomes" id="UP000636949"/>
    </source>
</evidence>
<keyword evidence="3" id="KW-1185">Reference proteome</keyword>
<dbReference type="EMBL" id="BMJS01000066">
    <property type="protein sequence ID" value="GGG08231.1"/>
    <property type="molecule type" value="Genomic_DNA"/>
</dbReference>
<gene>
    <name evidence="2" type="ORF">GCM10010995_27220</name>
</gene>
<evidence type="ECO:0000313" key="2">
    <source>
        <dbReference type="EMBL" id="GGG08231.1"/>
    </source>
</evidence>
<sequence>MHIQRVKIKEQGASLIQMLVGIAVAAFVLVIAGEMYYTVRHSYTRTVTQLVDNTEASVVAQAFRNLVDQSTSPSPYGLWPWQQVDLRVTSSTFNPLSYPPVYAATSLNFYAPPNHVAGTDILMLQGVVSSELSGAISASSSPVNITTGLKIGNNDYILLADQTGYQVMKATADASGSSVPVEQGPARSYAAGSFLAQYHVYILYLREQSGVKSLMINIDNAGSSQELIANVDDLQIRYYANGVWNNVQADGTPNYLEPWYKAVKGIEIRYTVSGQVYTILIALKANVL</sequence>
<feature type="transmembrane region" description="Helical" evidence="1">
    <location>
        <begin position="12"/>
        <end position="37"/>
    </location>
</feature>
<dbReference type="Proteomes" id="UP000636949">
    <property type="component" value="Unassembled WGS sequence"/>
</dbReference>
<organism evidence="2 3">
    <name type="scientific">Cysteiniphilum litorale</name>
    <dbReference type="NCBI Taxonomy" id="2056700"/>
    <lineage>
        <taxon>Bacteria</taxon>
        <taxon>Pseudomonadati</taxon>
        <taxon>Pseudomonadota</taxon>
        <taxon>Gammaproteobacteria</taxon>
        <taxon>Thiotrichales</taxon>
        <taxon>Fastidiosibacteraceae</taxon>
        <taxon>Cysteiniphilum</taxon>
    </lineage>
</organism>
<keyword evidence="1" id="KW-1133">Transmembrane helix</keyword>
<name>A0A8J2Z753_9GAMM</name>